<dbReference type="GO" id="GO:0006633">
    <property type="term" value="P:fatty acid biosynthetic process"/>
    <property type="evidence" value="ECO:0007669"/>
    <property type="project" value="TreeGrafter"/>
</dbReference>
<name>A0AAJ6AK57_9MICC</name>
<dbReference type="Pfam" id="PF00501">
    <property type="entry name" value="AMP-binding"/>
    <property type="match status" value="1"/>
</dbReference>
<gene>
    <name evidence="7" type="ORF">QDX21_05390</name>
</gene>
<dbReference type="AlphaFoldDB" id="A0AAJ6AK57"/>
<dbReference type="GO" id="GO:0006637">
    <property type="term" value="P:acyl-CoA metabolic process"/>
    <property type="evidence" value="ECO:0007669"/>
    <property type="project" value="TreeGrafter"/>
</dbReference>
<dbReference type="PANTHER" id="PTHR43605:SF10">
    <property type="entry name" value="ACYL-COA SYNTHETASE MEDIUM CHAIN FAMILY MEMBER 3"/>
    <property type="match status" value="1"/>
</dbReference>
<dbReference type="SUPFAM" id="SSF56801">
    <property type="entry name" value="Acetyl-CoA synthetase-like"/>
    <property type="match status" value="1"/>
</dbReference>
<dbReference type="InterPro" id="IPR042099">
    <property type="entry name" value="ANL_N_sf"/>
</dbReference>
<dbReference type="Gene3D" id="3.40.50.12780">
    <property type="entry name" value="N-terminal domain of ligase-like"/>
    <property type="match status" value="1"/>
</dbReference>
<evidence type="ECO:0000256" key="3">
    <source>
        <dbReference type="ARBA" id="ARBA00022741"/>
    </source>
</evidence>
<evidence type="ECO:0000256" key="1">
    <source>
        <dbReference type="ARBA" id="ARBA00006432"/>
    </source>
</evidence>
<protein>
    <submittedName>
        <fullName evidence="7">AMP-binding protein</fullName>
    </submittedName>
</protein>
<keyword evidence="4" id="KW-0067">ATP-binding</keyword>
<dbReference type="GO" id="GO:0015645">
    <property type="term" value="F:fatty acid ligase activity"/>
    <property type="evidence" value="ECO:0007669"/>
    <property type="project" value="TreeGrafter"/>
</dbReference>
<feature type="domain" description="AMP-dependent synthetase/ligase" evidence="5">
    <location>
        <begin position="53"/>
        <end position="408"/>
    </location>
</feature>
<dbReference type="Gene3D" id="3.30.300.30">
    <property type="match status" value="1"/>
</dbReference>
<dbReference type="EMBL" id="CP122566">
    <property type="protein sequence ID" value="WGH94222.1"/>
    <property type="molecule type" value="Genomic_DNA"/>
</dbReference>
<dbReference type="InterPro" id="IPR045851">
    <property type="entry name" value="AMP-bd_C_sf"/>
</dbReference>
<dbReference type="InterPro" id="IPR000873">
    <property type="entry name" value="AMP-dep_synth/lig_dom"/>
</dbReference>
<proteinExistence type="inferred from homology"/>
<evidence type="ECO:0000259" key="6">
    <source>
        <dbReference type="Pfam" id="PF13193"/>
    </source>
</evidence>
<organism evidence="7 8">
    <name type="scientific">Auritidibacter ignavus</name>
    <dbReference type="NCBI Taxonomy" id="678932"/>
    <lineage>
        <taxon>Bacteria</taxon>
        <taxon>Bacillati</taxon>
        <taxon>Actinomycetota</taxon>
        <taxon>Actinomycetes</taxon>
        <taxon>Micrococcales</taxon>
        <taxon>Micrococcaceae</taxon>
        <taxon>Auritidibacter</taxon>
    </lineage>
</organism>
<dbReference type="GO" id="GO:0004321">
    <property type="term" value="F:fatty-acyl-CoA synthase activity"/>
    <property type="evidence" value="ECO:0007669"/>
    <property type="project" value="TreeGrafter"/>
</dbReference>
<sequence length="575" mass="64312">MTVTETYRAYRDDLLRLREDLDQARKSFSWPEIDHFNFTSDWFDQLAADPVRGDQPALIIANEAGVDISLTFRELAERAARVAVWFQSLGMRRGDKLMVMLDNQVELWEAMLAAIKLGVVVLPTTTMLAPQAIISRLERAQVRWAMTNTDNLDKFANCADQLDGLITTGEATDQAHGFTREATGELTDPGLTDAAETMLIYFTSGTTSEPKMVTHTQYSYAVGHFSTLYWMGLRPGDVHLNIASPGWGKHAWSSFFTPWIAEATILVFNYRRFDPEALMELMDRQQVTSLCVPPTVWRMLIQADLTQLSTPPTVALSAGEPLSASIIEHVRRGWGVDIRDGYGQTETTLQIANTPGQELAPGALGRPLPGYQVELMDQDTEDIISGPGEGQVVLRLDPRPGGLTPGYYRDDERNAEAFSQGVYRTGDVMKRDESGVYTYVSRADDLFKASDYKLSPFELESGLIQHPAVLEVAVVPSPDAIRMAVPKAYIVLAQGYEPTEETARSIYEFGRETLPPYGRVRRFQFSQLPKTISGKIRRVQLRRQEQELHGDDGQKTPPVVTEGFDVEFAEAQLRS</sequence>
<dbReference type="GO" id="GO:0016405">
    <property type="term" value="F:CoA-ligase activity"/>
    <property type="evidence" value="ECO:0007669"/>
    <property type="project" value="UniProtKB-ARBA"/>
</dbReference>
<keyword evidence="3" id="KW-0547">Nucleotide-binding</keyword>
<keyword evidence="2" id="KW-0436">Ligase</keyword>
<accession>A0AAJ6AK57</accession>
<comment type="similarity">
    <text evidence="1">Belongs to the ATP-dependent AMP-binding enzyme family.</text>
</comment>
<dbReference type="GO" id="GO:0005524">
    <property type="term" value="F:ATP binding"/>
    <property type="evidence" value="ECO:0007669"/>
    <property type="project" value="UniProtKB-KW"/>
</dbReference>
<reference evidence="7 8" key="1">
    <citation type="submission" date="2023-03" db="EMBL/GenBank/DDBJ databases">
        <title>Complete genome sequences of several Auritidibacter ignavus strains isolated from ear infections.</title>
        <authorList>
            <person name="Baehr T."/>
            <person name="Baumhoegger A.M."/>
        </authorList>
    </citation>
    <scope>NUCLEOTIDE SEQUENCE [LARGE SCALE GENOMIC DNA]</scope>
    <source>
        <strain evidence="7 8">BABAE-6</strain>
    </source>
</reference>
<dbReference type="PANTHER" id="PTHR43605">
    <property type="entry name" value="ACYL-COENZYME A SYNTHETASE"/>
    <property type="match status" value="1"/>
</dbReference>
<feature type="domain" description="AMP-binding enzyme C-terminal" evidence="6">
    <location>
        <begin position="458"/>
        <end position="535"/>
    </location>
</feature>
<evidence type="ECO:0000313" key="8">
    <source>
        <dbReference type="Proteomes" id="UP001224674"/>
    </source>
</evidence>
<dbReference type="InterPro" id="IPR051087">
    <property type="entry name" value="Mitochondrial_ACSM"/>
</dbReference>
<dbReference type="RefSeq" id="WP_279675307.1">
    <property type="nucleotide sequence ID" value="NZ_CP122566.1"/>
</dbReference>
<keyword evidence="8" id="KW-1185">Reference proteome</keyword>
<evidence type="ECO:0000256" key="4">
    <source>
        <dbReference type="ARBA" id="ARBA00022840"/>
    </source>
</evidence>
<evidence type="ECO:0000313" key="7">
    <source>
        <dbReference type="EMBL" id="WGH94222.1"/>
    </source>
</evidence>
<dbReference type="InterPro" id="IPR025110">
    <property type="entry name" value="AMP-bd_C"/>
</dbReference>
<evidence type="ECO:0000259" key="5">
    <source>
        <dbReference type="Pfam" id="PF00501"/>
    </source>
</evidence>
<dbReference type="Proteomes" id="UP001224674">
    <property type="component" value="Chromosome"/>
</dbReference>
<evidence type="ECO:0000256" key="2">
    <source>
        <dbReference type="ARBA" id="ARBA00022598"/>
    </source>
</evidence>
<dbReference type="PROSITE" id="PS00455">
    <property type="entry name" value="AMP_BINDING"/>
    <property type="match status" value="1"/>
</dbReference>
<dbReference type="InterPro" id="IPR020845">
    <property type="entry name" value="AMP-binding_CS"/>
</dbReference>
<dbReference type="Pfam" id="PF13193">
    <property type="entry name" value="AMP-binding_C"/>
    <property type="match status" value="1"/>
</dbReference>